<evidence type="ECO:0000313" key="2">
    <source>
        <dbReference type="EMBL" id="MBI3540424.1"/>
    </source>
</evidence>
<sequence length="291" mass="32144">MPQPRIGPVTADRLGPMDLTDVFAYLDRDPVLNVYLMALVLRDALAAPRDEYWAIRRDGAIDGLLHIGGQSGAVLPLGDDPAALRALADAARQRLAFMPRRFQVIGPRAAVEALVRAFARAGRMPRLERSQVYMALARGALPAFEWLPELSPARGEDAAAVYATGADLRLEELDEDPRLADPEGFRRRVDEECRDGHTYLWRDAEGLRFRASVSALTGDAAQVSGVYTPPGMRLRGYARRGLAELCARLLERCGAVCLFVNDFNAPALAVYRRLGFTTRAEWASAFYDVVR</sequence>
<organism evidence="2 3">
    <name type="scientific">Eiseniibacteriota bacterium</name>
    <dbReference type="NCBI Taxonomy" id="2212470"/>
    <lineage>
        <taxon>Bacteria</taxon>
        <taxon>Candidatus Eiseniibacteriota</taxon>
    </lineage>
</organism>
<gene>
    <name evidence="2" type="ORF">HY076_09145</name>
</gene>
<feature type="domain" description="N-acetyltransferase" evidence="1">
    <location>
        <begin position="148"/>
        <end position="291"/>
    </location>
</feature>
<dbReference type="Gene3D" id="3.40.630.30">
    <property type="match status" value="1"/>
</dbReference>
<protein>
    <submittedName>
        <fullName evidence="2">GNAT family N-acetyltransferase</fullName>
    </submittedName>
</protein>
<comment type="caution">
    <text evidence="2">The sequence shown here is derived from an EMBL/GenBank/DDBJ whole genome shotgun (WGS) entry which is preliminary data.</text>
</comment>
<evidence type="ECO:0000313" key="3">
    <source>
        <dbReference type="Proteomes" id="UP000807850"/>
    </source>
</evidence>
<dbReference type="SUPFAM" id="SSF55729">
    <property type="entry name" value="Acyl-CoA N-acyltransferases (Nat)"/>
    <property type="match status" value="1"/>
</dbReference>
<evidence type="ECO:0000259" key="1">
    <source>
        <dbReference type="PROSITE" id="PS51186"/>
    </source>
</evidence>
<dbReference type="AlphaFoldDB" id="A0A9D6L9T0"/>
<reference evidence="2" key="1">
    <citation type="submission" date="2020-07" db="EMBL/GenBank/DDBJ databases">
        <title>Huge and variable diversity of episymbiotic CPR bacteria and DPANN archaea in groundwater ecosystems.</title>
        <authorList>
            <person name="He C.Y."/>
            <person name="Keren R."/>
            <person name="Whittaker M."/>
            <person name="Farag I.F."/>
            <person name="Doudna J."/>
            <person name="Cate J.H.D."/>
            <person name="Banfield J.F."/>
        </authorList>
    </citation>
    <scope>NUCLEOTIDE SEQUENCE</scope>
    <source>
        <strain evidence="2">NC_groundwater_928_Pr1_S-0.2um_72_17</strain>
    </source>
</reference>
<dbReference type="InterPro" id="IPR000182">
    <property type="entry name" value="GNAT_dom"/>
</dbReference>
<dbReference type="InterPro" id="IPR016181">
    <property type="entry name" value="Acyl_CoA_acyltransferase"/>
</dbReference>
<dbReference type="GO" id="GO:0016747">
    <property type="term" value="F:acyltransferase activity, transferring groups other than amino-acyl groups"/>
    <property type="evidence" value="ECO:0007669"/>
    <property type="project" value="InterPro"/>
</dbReference>
<proteinExistence type="predicted"/>
<dbReference type="EMBL" id="JACQAY010000301">
    <property type="protein sequence ID" value="MBI3540424.1"/>
    <property type="molecule type" value="Genomic_DNA"/>
</dbReference>
<dbReference type="Proteomes" id="UP000807850">
    <property type="component" value="Unassembled WGS sequence"/>
</dbReference>
<dbReference type="PROSITE" id="PS51186">
    <property type="entry name" value="GNAT"/>
    <property type="match status" value="1"/>
</dbReference>
<name>A0A9D6L9T0_UNCEI</name>
<dbReference type="Pfam" id="PF00583">
    <property type="entry name" value="Acetyltransf_1"/>
    <property type="match status" value="1"/>
</dbReference>
<accession>A0A9D6L9T0</accession>